<feature type="region of interest" description="Disordered" evidence="1">
    <location>
        <begin position="1"/>
        <end position="29"/>
    </location>
</feature>
<accession>A0ABQ7KBT7</accession>
<feature type="region of interest" description="Disordered" evidence="1">
    <location>
        <begin position="314"/>
        <end position="341"/>
    </location>
</feature>
<gene>
    <name evidence="2" type="ORF">BGZ96_000441</name>
</gene>
<evidence type="ECO:0000313" key="3">
    <source>
        <dbReference type="Proteomes" id="UP001194696"/>
    </source>
</evidence>
<dbReference type="Proteomes" id="UP001194696">
    <property type="component" value="Unassembled WGS sequence"/>
</dbReference>
<feature type="region of interest" description="Disordered" evidence="1">
    <location>
        <begin position="682"/>
        <end position="709"/>
    </location>
</feature>
<name>A0ABQ7KBT7_9FUNG</name>
<keyword evidence="3" id="KW-1185">Reference proteome</keyword>
<feature type="compositionally biased region" description="Low complexity" evidence="1">
    <location>
        <begin position="653"/>
        <end position="664"/>
    </location>
</feature>
<feature type="compositionally biased region" description="Low complexity" evidence="1">
    <location>
        <begin position="554"/>
        <end position="566"/>
    </location>
</feature>
<evidence type="ECO:0000313" key="2">
    <source>
        <dbReference type="EMBL" id="KAG0294775.1"/>
    </source>
</evidence>
<feature type="region of interest" description="Disordered" evidence="1">
    <location>
        <begin position="542"/>
        <end position="583"/>
    </location>
</feature>
<feature type="region of interest" description="Disordered" evidence="1">
    <location>
        <begin position="396"/>
        <end position="433"/>
    </location>
</feature>
<reference evidence="2 3" key="1">
    <citation type="journal article" date="2020" name="Fungal Divers.">
        <title>Resolving the Mortierellaceae phylogeny through synthesis of multi-gene phylogenetics and phylogenomics.</title>
        <authorList>
            <person name="Vandepol N."/>
            <person name="Liber J."/>
            <person name="Desiro A."/>
            <person name="Na H."/>
            <person name="Kennedy M."/>
            <person name="Barry K."/>
            <person name="Grigoriev I.V."/>
            <person name="Miller A.N."/>
            <person name="O'Donnell K."/>
            <person name="Stajich J.E."/>
            <person name="Bonito G."/>
        </authorList>
    </citation>
    <scope>NUCLEOTIDE SEQUENCE [LARGE SCALE GENOMIC DNA]</scope>
    <source>
        <strain evidence="2 3">AD045</strain>
    </source>
</reference>
<dbReference type="EMBL" id="JAAAIM010000106">
    <property type="protein sequence ID" value="KAG0294775.1"/>
    <property type="molecule type" value="Genomic_DNA"/>
</dbReference>
<feature type="region of interest" description="Disordered" evidence="1">
    <location>
        <begin position="729"/>
        <end position="772"/>
    </location>
</feature>
<feature type="compositionally biased region" description="Polar residues" evidence="1">
    <location>
        <begin position="1"/>
        <end position="12"/>
    </location>
</feature>
<sequence length="859" mass="95868">MNNNSQNLGNTQCHRRRFNNNNRSATSPTISALQQAASVASLGFQNHQQQQQSLENSYVYQEPHAPPVMNSKVDVDVEMFQRRDIEDEDTVPSEFSGQVGRPVHEHYQQQGQRVPGFSVSRVVLSPSVPASKPLQTALTPSNYFGHPFEMNPSVPSVISNNVGVWTGCSSEDPALFDYQGLSHSTTTTDYRTEANNRPHPMFQSTPRPDQQQQQGGADPSIAWLTATNSPKPRFDQSAYGFNTGHLGQSSTGPTSFSLSPNDYNYADDTIPTTHDDYQFSEHKAALSESTKHKFNRIRQKAPLREQQQQRFHAIQQQQRHRRYKSSSFSATDSGREVDDITSDEDRCRTVLAQPFLRRPRRSHSSLDQYMSRKVRGATRRAMRGLWGPKYIVPKATRRHRLSNETDMDKGRTYQRPKRSTSLEVSPTSPSSSSSLEVFHEYFARVAAFAVKKPPHCKEEARKVYDLQRMLSALHQVRHESFVHRLDEEAVHDNSVPFAADQEGHNTVFGSGLTPAEWLDAQRWMFSPTEDPLMVFMMQIPNKPSGGDEEGGGVPVTTSSSTSGVNVDASSEEPATITSTPTAVETTTSSSTQYFSADEEVTQIFAAAATGSGSQHTVTGPSVVQEPLTARDSHTFRKEIKAREKKAKAEREQQQAAVREAQAAAVSDVIQGEGDQLLAERRDEKSNLAEEREVPHRTAHASTSSSVFSHSSLSISKSLLSFSCKRADVEEHEENKDEQQQQHKDGNEQQQDKDNNNAGEGSSYGRRRKPQRELQIERDEALARQFQATQIPNRAIFNISRIIIDINLSSTTNQYILFVGFGGSAAPPEKHSSNGLIVILVVTINKLISIVIKDDDDCCY</sequence>
<feature type="region of interest" description="Disordered" evidence="1">
    <location>
        <begin position="189"/>
        <end position="217"/>
    </location>
</feature>
<comment type="caution">
    <text evidence="2">The sequence shown here is derived from an EMBL/GenBank/DDBJ whole genome shotgun (WGS) entry which is preliminary data.</text>
</comment>
<feature type="compositionally biased region" description="Polar residues" evidence="1">
    <location>
        <begin position="19"/>
        <end position="29"/>
    </location>
</feature>
<feature type="compositionally biased region" description="Basic and acidic residues" evidence="1">
    <location>
        <begin position="401"/>
        <end position="411"/>
    </location>
</feature>
<proteinExistence type="predicted"/>
<feature type="compositionally biased region" description="Basic and acidic residues" evidence="1">
    <location>
        <begin position="682"/>
        <end position="695"/>
    </location>
</feature>
<evidence type="ECO:0000256" key="1">
    <source>
        <dbReference type="SAM" id="MobiDB-lite"/>
    </source>
</evidence>
<feature type="compositionally biased region" description="Basic and acidic residues" evidence="1">
    <location>
        <begin position="729"/>
        <end position="754"/>
    </location>
</feature>
<protein>
    <submittedName>
        <fullName evidence="2">Uncharacterized protein</fullName>
    </submittedName>
</protein>
<feature type="region of interest" description="Disordered" evidence="1">
    <location>
        <begin position="644"/>
        <end position="666"/>
    </location>
</feature>
<organism evidence="2 3">
    <name type="scientific">Linnemannia gamsii</name>
    <dbReference type="NCBI Taxonomy" id="64522"/>
    <lineage>
        <taxon>Eukaryota</taxon>
        <taxon>Fungi</taxon>
        <taxon>Fungi incertae sedis</taxon>
        <taxon>Mucoromycota</taxon>
        <taxon>Mortierellomycotina</taxon>
        <taxon>Mortierellomycetes</taxon>
        <taxon>Mortierellales</taxon>
        <taxon>Mortierellaceae</taxon>
        <taxon>Linnemannia</taxon>
    </lineage>
</organism>
<feature type="compositionally biased region" description="Low complexity" evidence="1">
    <location>
        <begin position="419"/>
        <end position="433"/>
    </location>
</feature>